<sequence length="244" mass="28426">MRMFERERELQLLNELKEAEIANVITRGLNPDVRMKDSGIPWIGLIPEHWEIKQLRSYLKMITIKNKPNEQLLSVVREKGVIIRDIESKEENHNYIPDDLSGYKYVSVGQFVINKMKAWQGSYAVSKYNGIVSPAYYVCELNFPHKEFFNIAIRSKFYVPFFIQYSKGIRVGQWDLSPIGLKSIPFFEPPHEEQQAIVAYIEDKCNKINSLIGELEAEIEYLKEYKQKLIADCVTGQINVQSEI</sequence>
<keyword evidence="3" id="KW-0489">Methyltransferase</keyword>
<dbReference type="PANTHER" id="PTHR43140:SF1">
    <property type="entry name" value="TYPE I RESTRICTION ENZYME ECOKI SPECIFICITY SUBUNIT"/>
    <property type="match status" value="1"/>
</dbReference>
<keyword evidence="2" id="KW-0238">DNA-binding</keyword>
<dbReference type="EMBL" id="JAVFHL010000001">
    <property type="protein sequence ID" value="MDT6975677.1"/>
    <property type="molecule type" value="Genomic_DNA"/>
</dbReference>
<comment type="caution">
    <text evidence="3">The sequence shown here is derived from an EMBL/GenBank/DDBJ whole genome shotgun (WGS) entry which is preliminary data.</text>
</comment>
<dbReference type="GO" id="GO:0032259">
    <property type="term" value="P:methylation"/>
    <property type="evidence" value="ECO:0007669"/>
    <property type="project" value="UniProtKB-KW"/>
</dbReference>
<proteinExistence type="predicted"/>
<keyword evidence="1" id="KW-0680">Restriction system</keyword>
<dbReference type="Proteomes" id="UP001258434">
    <property type="component" value="Unassembled WGS sequence"/>
</dbReference>
<dbReference type="GO" id="GO:0009307">
    <property type="term" value="P:DNA restriction-modification system"/>
    <property type="evidence" value="ECO:0007669"/>
    <property type="project" value="UniProtKB-KW"/>
</dbReference>
<dbReference type="GO" id="GO:0003677">
    <property type="term" value="F:DNA binding"/>
    <property type="evidence" value="ECO:0007669"/>
    <property type="project" value="UniProtKB-KW"/>
</dbReference>
<dbReference type="PANTHER" id="PTHR43140">
    <property type="entry name" value="TYPE-1 RESTRICTION ENZYME ECOKI SPECIFICITY PROTEIN"/>
    <property type="match status" value="1"/>
</dbReference>
<evidence type="ECO:0000313" key="3">
    <source>
        <dbReference type="EMBL" id="MDT6975677.1"/>
    </source>
</evidence>
<keyword evidence="3" id="KW-0808">Transferase</keyword>
<dbReference type="Gene3D" id="3.90.220.20">
    <property type="entry name" value="DNA methylase specificity domains"/>
    <property type="match status" value="1"/>
</dbReference>
<evidence type="ECO:0000313" key="4">
    <source>
        <dbReference type="Proteomes" id="UP001258434"/>
    </source>
</evidence>
<organism evidence="3 4">
    <name type="scientific">Bacteroides fragilis</name>
    <dbReference type="NCBI Taxonomy" id="817"/>
    <lineage>
        <taxon>Bacteria</taxon>
        <taxon>Pseudomonadati</taxon>
        <taxon>Bacteroidota</taxon>
        <taxon>Bacteroidia</taxon>
        <taxon>Bacteroidales</taxon>
        <taxon>Bacteroidaceae</taxon>
        <taxon>Bacteroides</taxon>
    </lineage>
</organism>
<name>A0ABD5FV69_BACFG</name>
<accession>A0ABD5FV69</accession>
<dbReference type="GO" id="GO:0008168">
    <property type="term" value="F:methyltransferase activity"/>
    <property type="evidence" value="ECO:0007669"/>
    <property type="project" value="UniProtKB-KW"/>
</dbReference>
<dbReference type="RefSeq" id="WP_009291757.1">
    <property type="nucleotide sequence ID" value="NZ_JADNBK010000005.1"/>
</dbReference>
<gene>
    <name evidence="3" type="ORF">BFGS077_000930</name>
</gene>
<dbReference type="InterPro" id="IPR044946">
    <property type="entry name" value="Restrct_endonuc_typeI_TRD_sf"/>
</dbReference>
<evidence type="ECO:0000256" key="1">
    <source>
        <dbReference type="ARBA" id="ARBA00022747"/>
    </source>
</evidence>
<protein>
    <submittedName>
        <fullName evidence="3">N-6 DNA methylase</fullName>
    </submittedName>
</protein>
<evidence type="ECO:0000256" key="2">
    <source>
        <dbReference type="ARBA" id="ARBA00023125"/>
    </source>
</evidence>
<reference evidence="3 4" key="2">
    <citation type="submission" date="2023-08" db="EMBL/GenBank/DDBJ databases">
        <authorList>
            <person name="Du M."/>
            <person name="Liu C."/>
            <person name="Liu S.-J."/>
        </authorList>
    </citation>
    <scope>NUCLEOTIDE SEQUENCE [LARGE SCALE GENOMIC DNA]</scope>
    <source>
        <strain evidence="3 4">GS077</strain>
    </source>
</reference>
<dbReference type="InterPro" id="IPR051212">
    <property type="entry name" value="Type-I_RE_S_subunit"/>
</dbReference>
<dbReference type="AlphaFoldDB" id="A0ABD5FV69"/>
<dbReference type="SUPFAM" id="SSF116734">
    <property type="entry name" value="DNA methylase specificity domain"/>
    <property type="match status" value="1"/>
</dbReference>
<reference evidence="4" key="1">
    <citation type="submission" date="2023-07" db="EMBL/GenBank/DDBJ databases">
        <title>A gut symbiont ubiquitin homologue binds and inactivates peptidyl-prolyl isomerase to mediate the interbacterial arms race in the human gut.</title>
        <authorList>
            <person name="Jiang K."/>
            <person name="Li W."/>
            <person name="Tong M."/>
            <person name="Xu J."/>
            <person name="Chen Z."/>
            <person name="Yang Y."/>
            <person name="Zang Y."/>
            <person name="Jiao X."/>
            <person name="Liu C."/>
            <person name="Lim B."/>
            <person name="Jiang X."/>
            <person name="Wang J."/>
            <person name="Wu D."/>
            <person name="Wang M."/>
            <person name="Liu S.-J."/>
            <person name="Shao F."/>
            <person name="Gao X."/>
        </authorList>
    </citation>
    <scope>NUCLEOTIDE SEQUENCE [LARGE SCALE GENOMIC DNA]</scope>
    <source>
        <strain evidence="4">GS077</strain>
    </source>
</reference>